<dbReference type="Gene3D" id="3.40.50.11780">
    <property type="match status" value="2"/>
</dbReference>
<keyword evidence="5" id="KW-1185">Reference proteome</keyword>
<evidence type="ECO:0000259" key="3">
    <source>
        <dbReference type="Pfam" id="PF17482"/>
    </source>
</evidence>
<dbReference type="InterPro" id="IPR035089">
    <property type="entry name" value="Phage_sheath_subtilisin"/>
</dbReference>
<comment type="caution">
    <text evidence="4">The sequence shown here is derived from an EMBL/GenBank/DDBJ whole genome shotgun (WGS) entry which is preliminary data.</text>
</comment>
<dbReference type="Pfam" id="PF04984">
    <property type="entry name" value="Phage_sheath_1"/>
    <property type="match status" value="1"/>
</dbReference>
<accession>A0A9X3X680</accession>
<organism evidence="4 5">
    <name type="scientific">Polyangium jinanense</name>
    <dbReference type="NCBI Taxonomy" id="2829994"/>
    <lineage>
        <taxon>Bacteria</taxon>
        <taxon>Pseudomonadati</taxon>
        <taxon>Myxococcota</taxon>
        <taxon>Polyangia</taxon>
        <taxon>Polyangiales</taxon>
        <taxon>Polyangiaceae</taxon>
        <taxon>Polyangium</taxon>
    </lineage>
</organism>
<dbReference type="EMBL" id="JAGTJJ010000007">
    <property type="protein sequence ID" value="MDC3982226.1"/>
    <property type="molecule type" value="Genomic_DNA"/>
</dbReference>
<dbReference type="Proteomes" id="UP001151081">
    <property type="component" value="Unassembled WGS sequence"/>
</dbReference>
<dbReference type="Pfam" id="PF17482">
    <property type="entry name" value="Phage_sheath_1C"/>
    <property type="match status" value="1"/>
</dbReference>
<gene>
    <name evidence="4" type="ORF">KEG57_17030</name>
</gene>
<dbReference type="InterPro" id="IPR052042">
    <property type="entry name" value="Tail_sheath_structural"/>
</dbReference>
<feature type="domain" description="Tail sheath protein C-terminal" evidence="3">
    <location>
        <begin position="673"/>
        <end position="778"/>
    </location>
</feature>
<dbReference type="PANTHER" id="PTHR35861:SF1">
    <property type="entry name" value="PHAGE TAIL SHEATH PROTEIN"/>
    <property type="match status" value="1"/>
</dbReference>
<protein>
    <submittedName>
        <fullName evidence="4">Phage tail sheath family protein</fullName>
    </submittedName>
</protein>
<evidence type="ECO:0000313" key="4">
    <source>
        <dbReference type="EMBL" id="MDC3982226.1"/>
    </source>
</evidence>
<dbReference type="InterPro" id="IPR020287">
    <property type="entry name" value="Tail_sheath_C"/>
</dbReference>
<dbReference type="RefSeq" id="WP_272420661.1">
    <property type="nucleotide sequence ID" value="NZ_JAGTJJ010000007.1"/>
</dbReference>
<reference evidence="4 5" key="1">
    <citation type="submission" date="2021-04" db="EMBL/GenBank/DDBJ databases">
        <title>Genome analysis of Polyangium sp.</title>
        <authorList>
            <person name="Li Y."/>
            <person name="Wang J."/>
        </authorList>
    </citation>
    <scope>NUCLEOTIDE SEQUENCE [LARGE SCALE GENOMIC DNA]</scope>
    <source>
        <strain evidence="4 5">SDU14</strain>
    </source>
</reference>
<feature type="domain" description="Tail sheath protein subtilisin-like" evidence="2">
    <location>
        <begin position="501"/>
        <end position="672"/>
    </location>
</feature>
<evidence type="ECO:0000313" key="5">
    <source>
        <dbReference type="Proteomes" id="UP001151081"/>
    </source>
</evidence>
<name>A0A9X3X680_9BACT</name>
<dbReference type="PANTHER" id="PTHR35861">
    <property type="match status" value="1"/>
</dbReference>
<proteinExistence type="inferred from homology"/>
<evidence type="ECO:0000256" key="1">
    <source>
        <dbReference type="ARBA" id="ARBA00008005"/>
    </source>
</evidence>
<dbReference type="AlphaFoldDB" id="A0A9X3X680"/>
<sequence>MPEYLAPAVYVEETSFRSKSIEGVSTSTTGFAGPARKGPVGEPELVTSFADFARLFGGLADLDLGQGVDPLNYLAHAVRAYFNEGGGRLYVARVFGGDPETDGIASLTFAVGGHNVTLAARFPGSTGNGKFVFRGVRTPAADAALAGASEGTIAVVTANASPAAAKADTALGPTFDLKNLTTLELIAEANNVATPKTITFKGKSAEVTSDTVGTPGNVTIANGEALVIEIGDLEQTIPLTTGTSLEAIAIEINKSLRGGYAFVSGATLVLGTDAAGTGARIEVKSSPATIAFTTPLKDNANDTANNNIPDIHAVGVSDIQARINAENLAVKVFIDKDGKLTFATTATGSKAKITVEGTGTANAALGFDTQANTVGEGDGSATDLFFKKLANGNWADADGNTSTAAQLLAQGDVSLLSLSLTTIDADGDETTYENLAVDKAHPRFIGNVLPPDAKSRADHLGRLFSVTVSTNVDTFDLLTALFANSGVRQLAGGDDGGEPVTASYAKGFAALGGVEDISIIAAPGSSAYTDAHGIRTELIAAAETRRTYRIAVVDPPKGLTISEVQTLRAKHDSTRAALYYPWVVVPNPLARPGSTDPRELVLPPSGFVCGIYARSDVERGVWKAPANEVVRSALRFDTDVNFAEQEVLNPIGINCLRYLSGRGYRVWGARTMSSDPEWKYVNVRRYFNYIERSIDVGTQWAVFEPNGERLWANVRETIGSFLYNEWRSGALLGADAKQAYFVRCDRSTMTQNDLDNGRLICLVGVAVVKPAEFVIFRIGQKTADAGN</sequence>
<comment type="similarity">
    <text evidence="1">Belongs to the myoviridae tail sheath protein family.</text>
</comment>
<evidence type="ECO:0000259" key="2">
    <source>
        <dbReference type="Pfam" id="PF04984"/>
    </source>
</evidence>